<protein>
    <submittedName>
        <fullName evidence="1">Uncharacterized protein</fullName>
    </submittedName>
</protein>
<evidence type="ECO:0000313" key="1">
    <source>
        <dbReference type="EMBL" id="RZC01767.1"/>
    </source>
</evidence>
<dbReference type="EMBL" id="QZWG01000007">
    <property type="protein sequence ID" value="RZC01767.1"/>
    <property type="molecule type" value="Genomic_DNA"/>
</dbReference>
<dbReference type="AlphaFoldDB" id="A0A445JTE2"/>
<reference evidence="1 2" key="1">
    <citation type="submission" date="2018-09" db="EMBL/GenBank/DDBJ databases">
        <title>A high-quality reference genome of wild soybean provides a powerful tool to mine soybean genomes.</title>
        <authorList>
            <person name="Xie M."/>
            <person name="Chung C.Y.L."/>
            <person name="Li M.-W."/>
            <person name="Wong F.-L."/>
            <person name="Chan T.-F."/>
            <person name="Lam H.-M."/>
        </authorList>
    </citation>
    <scope>NUCLEOTIDE SEQUENCE [LARGE SCALE GENOMIC DNA]</scope>
    <source>
        <strain evidence="2">cv. W05</strain>
        <tissue evidence="1">Hypocotyl of etiolated seedlings</tissue>
    </source>
</reference>
<dbReference type="Proteomes" id="UP000289340">
    <property type="component" value="Chromosome 7"/>
</dbReference>
<evidence type="ECO:0000313" key="2">
    <source>
        <dbReference type="Proteomes" id="UP000289340"/>
    </source>
</evidence>
<proteinExistence type="predicted"/>
<name>A0A445JTE2_GLYSO</name>
<organism evidence="1 2">
    <name type="scientific">Glycine soja</name>
    <name type="common">Wild soybean</name>
    <dbReference type="NCBI Taxonomy" id="3848"/>
    <lineage>
        <taxon>Eukaryota</taxon>
        <taxon>Viridiplantae</taxon>
        <taxon>Streptophyta</taxon>
        <taxon>Embryophyta</taxon>
        <taxon>Tracheophyta</taxon>
        <taxon>Spermatophyta</taxon>
        <taxon>Magnoliopsida</taxon>
        <taxon>eudicotyledons</taxon>
        <taxon>Gunneridae</taxon>
        <taxon>Pentapetalae</taxon>
        <taxon>rosids</taxon>
        <taxon>fabids</taxon>
        <taxon>Fabales</taxon>
        <taxon>Fabaceae</taxon>
        <taxon>Papilionoideae</taxon>
        <taxon>50 kb inversion clade</taxon>
        <taxon>NPAAA clade</taxon>
        <taxon>indigoferoid/millettioid clade</taxon>
        <taxon>Phaseoleae</taxon>
        <taxon>Glycine</taxon>
        <taxon>Glycine subgen. Soja</taxon>
    </lineage>
</organism>
<gene>
    <name evidence="1" type="ORF">D0Y65_017115</name>
</gene>
<keyword evidence="2" id="KW-1185">Reference proteome</keyword>
<sequence length="88" mass="10324">MTKTSSVKLAEAEDDVYQCRFDLKESENCSFLTTTSKVQRTLDHNLAAIYGKKLFSKRKRDAVKFQQLSDLMRTQMYWMKITPKYVMG</sequence>
<comment type="caution">
    <text evidence="1">The sequence shown here is derived from an EMBL/GenBank/DDBJ whole genome shotgun (WGS) entry which is preliminary data.</text>
</comment>
<accession>A0A445JTE2</accession>